<dbReference type="Proteomes" id="UP000523000">
    <property type="component" value="Unassembled WGS sequence"/>
</dbReference>
<evidence type="ECO:0000256" key="1">
    <source>
        <dbReference type="SAM" id="MobiDB-lite"/>
    </source>
</evidence>
<proteinExistence type="predicted"/>
<dbReference type="InterPro" id="IPR025327">
    <property type="entry name" value="DUF4233"/>
</dbReference>
<name>A0A839QUJ5_9MICC</name>
<keyword evidence="4" id="KW-1185">Reference proteome</keyword>
<evidence type="ECO:0000313" key="4">
    <source>
        <dbReference type="Proteomes" id="UP000523000"/>
    </source>
</evidence>
<feature type="transmembrane region" description="Helical" evidence="2">
    <location>
        <begin position="56"/>
        <end position="76"/>
    </location>
</feature>
<dbReference type="RefSeq" id="WP_183512523.1">
    <property type="nucleotide sequence ID" value="NZ_BAABGK010000109.1"/>
</dbReference>
<reference evidence="3 4" key="1">
    <citation type="submission" date="2020-08" db="EMBL/GenBank/DDBJ databases">
        <title>Sequencing the genomes of 1000 actinobacteria strains.</title>
        <authorList>
            <person name="Klenk H.-P."/>
        </authorList>
    </citation>
    <scope>NUCLEOTIDE SEQUENCE [LARGE SCALE GENOMIC DNA]</scope>
    <source>
        <strain evidence="3 4">DSM 22826</strain>
    </source>
</reference>
<feature type="compositionally biased region" description="Basic and acidic residues" evidence="1">
    <location>
        <begin position="129"/>
        <end position="143"/>
    </location>
</feature>
<evidence type="ECO:0008006" key="5">
    <source>
        <dbReference type="Google" id="ProtNLM"/>
    </source>
</evidence>
<dbReference type="EMBL" id="JACHVS010000002">
    <property type="protein sequence ID" value="MBB2996952.1"/>
    <property type="molecule type" value="Genomic_DNA"/>
</dbReference>
<dbReference type="Pfam" id="PF14017">
    <property type="entry name" value="DUF4233"/>
    <property type="match status" value="1"/>
</dbReference>
<feature type="transmembrane region" description="Helical" evidence="2">
    <location>
        <begin position="88"/>
        <end position="116"/>
    </location>
</feature>
<organism evidence="3 4">
    <name type="scientific">Paeniglutamicibacter cryotolerans</name>
    <dbReference type="NCBI Taxonomy" id="670079"/>
    <lineage>
        <taxon>Bacteria</taxon>
        <taxon>Bacillati</taxon>
        <taxon>Actinomycetota</taxon>
        <taxon>Actinomycetes</taxon>
        <taxon>Micrococcales</taxon>
        <taxon>Micrococcaceae</taxon>
        <taxon>Paeniglutamicibacter</taxon>
    </lineage>
</organism>
<gene>
    <name evidence="3" type="ORF">E9229_003199</name>
</gene>
<evidence type="ECO:0000256" key="2">
    <source>
        <dbReference type="SAM" id="Phobius"/>
    </source>
</evidence>
<feature type="region of interest" description="Disordered" evidence="1">
    <location>
        <begin position="129"/>
        <end position="150"/>
    </location>
</feature>
<feature type="transmembrane region" description="Helical" evidence="2">
    <location>
        <begin position="21"/>
        <end position="44"/>
    </location>
</feature>
<keyword evidence="2" id="KW-1133">Transmembrane helix</keyword>
<evidence type="ECO:0000313" key="3">
    <source>
        <dbReference type="EMBL" id="MBB2996952.1"/>
    </source>
</evidence>
<sequence length="150" mass="16772">MARMTKAQREWRPGQKKKARSARTLFASTVLSLEAFVMLFFALTVFGLRRDDLNPVMILGGGIGLAVLCILTCALLREPLGYWIGWGIQLVMILLGFLEPSMFIIGLLFALTWWYAVVKGGSMDRETKARAEAQEAWEREHPQGPEQAAG</sequence>
<keyword evidence="2" id="KW-0472">Membrane</keyword>
<protein>
    <recommendedName>
        <fullName evidence="5">DUF4233 domain-containing protein</fullName>
    </recommendedName>
</protein>
<dbReference type="AlphaFoldDB" id="A0A839QUJ5"/>
<comment type="caution">
    <text evidence="3">The sequence shown here is derived from an EMBL/GenBank/DDBJ whole genome shotgun (WGS) entry which is preliminary data.</text>
</comment>
<accession>A0A839QUJ5</accession>
<keyword evidence="2" id="KW-0812">Transmembrane</keyword>